<gene>
    <name evidence="2" type="ORF">GCK32_021477</name>
</gene>
<name>A0AAN8FIY5_TRICO</name>
<organism evidence="2 3">
    <name type="scientific">Trichostrongylus colubriformis</name>
    <name type="common">Black scour worm</name>
    <dbReference type="NCBI Taxonomy" id="6319"/>
    <lineage>
        <taxon>Eukaryota</taxon>
        <taxon>Metazoa</taxon>
        <taxon>Ecdysozoa</taxon>
        <taxon>Nematoda</taxon>
        <taxon>Chromadorea</taxon>
        <taxon>Rhabditida</taxon>
        <taxon>Rhabditina</taxon>
        <taxon>Rhabditomorpha</taxon>
        <taxon>Strongyloidea</taxon>
        <taxon>Trichostrongylidae</taxon>
        <taxon>Trichostrongylus</taxon>
    </lineage>
</organism>
<proteinExistence type="predicted"/>
<accession>A0AAN8FIY5</accession>
<protein>
    <submittedName>
        <fullName evidence="2">Uncharacterized protein</fullName>
    </submittedName>
</protein>
<evidence type="ECO:0000313" key="2">
    <source>
        <dbReference type="EMBL" id="KAK5975027.1"/>
    </source>
</evidence>
<keyword evidence="3" id="KW-1185">Reference proteome</keyword>
<evidence type="ECO:0000313" key="3">
    <source>
        <dbReference type="Proteomes" id="UP001331761"/>
    </source>
</evidence>
<evidence type="ECO:0000256" key="1">
    <source>
        <dbReference type="SAM" id="MobiDB-lite"/>
    </source>
</evidence>
<sequence>MLEECPPQSRMGLRQLSEGALDSPSNPGPSRPSRRPLFCPRSTTPEAQPLLPVKQLQFS</sequence>
<reference evidence="2 3" key="1">
    <citation type="submission" date="2019-10" db="EMBL/GenBank/DDBJ databases">
        <title>Assembly and Annotation for the nematode Trichostrongylus colubriformis.</title>
        <authorList>
            <person name="Martin J."/>
        </authorList>
    </citation>
    <scope>NUCLEOTIDE SEQUENCE [LARGE SCALE GENOMIC DNA]</scope>
    <source>
        <strain evidence="2">G859</strain>
        <tissue evidence="2">Whole worm</tissue>
    </source>
</reference>
<dbReference type="AlphaFoldDB" id="A0AAN8FIY5"/>
<feature type="region of interest" description="Disordered" evidence="1">
    <location>
        <begin position="1"/>
        <end position="59"/>
    </location>
</feature>
<dbReference type="Proteomes" id="UP001331761">
    <property type="component" value="Unassembled WGS sequence"/>
</dbReference>
<dbReference type="EMBL" id="WIXE01013529">
    <property type="protein sequence ID" value="KAK5975027.1"/>
    <property type="molecule type" value="Genomic_DNA"/>
</dbReference>
<comment type="caution">
    <text evidence="2">The sequence shown here is derived from an EMBL/GenBank/DDBJ whole genome shotgun (WGS) entry which is preliminary data.</text>
</comment>